<dbReference type="AlphaFoldDB" id="A8NDP5"/>
<dbReference type="Proteomes" id="UP000001861">
    <property type="component" value="Unassembled WGS sequence"/>
</dbReference>
<reference evidence="1 2" key="1">
    <citation type="journal article" date="2010" name="Proc. Natl. Acad. Sci. U.S.A.">
        <title>Insights into evolution of multicellular fungi from the assembled chromosomes of the mushroom Coprinopsis cinerea (Coprinus cinereus).</title>
        <authorList>
            <person name="Stajich J.E."/>
            <person name="Wilke S.K."/>
            <person name="Ahren D."/>
            <person name="Au C.H."/>
            <person name="Birren B.W."/>
            <person name="Borodovsky M."/>
            <person name="Burns C."/>
            <person name="Canback B."/>
            <person name="Casselton L.A."/>
            <person name="Cheng C.K."/>
            <person name="Deng J."/>
            <person name="Dietrich F.S."/>
            <person name="Fargo D.C."/>
            <person name="Farman M.L."/>
            <person name="Gathman A.C."/>
            <person name="Goldberg J."/>
            <person name="Guigo R."/>
            <person name="Hoegger P.J."/>
            <person name="Hooker J.B."/>
            <person name="Huggins A."/>
            <person name="James T.Y."/>
            <person name="Kamada T."/>
            <person name="Kilaru S."/>
            <person name="Kodira C."/>
            <person name="Kues U."/>
            <person name="Kupfer D."/>
            <person name="Kwan H.S."/>
            <person name="Lomsadze A."/>
            <person name="Li W."/>
            <person name="Lilly W.W."/>
            <person name="Ma L.J."/>
            <person name="Mackey A.J."/>
            <person name="Manning G."/>
            <person name="Martin F."/>
            <person name="Muraguchi H."/>
            <person name="Natvig D.O."/>
            <person name="Palmerini H."/>
            <person name="Ramesh M.A."/>
            <person name="Rehmeyer C.J."/>
            <person name="Roe B.A."/>
            <person name="Shenoy N."/>
            <person name="Stanke M."/>
            <person name="Ter-Hovhannisyan V."/>
            <person name="Tunlid A."/>
            <person name="Velagapudi R."/>
            <person name="Vision T.J."/>
            <person name="Zeng Q."/>
            <person name="Zolan M.E."/>
            <person name="Pukkila P.J."/>
        </authorList>
    </citation>
    <scope>NUCLEOTIDE SEQUENCE [LARGE SCALE GENOMIC DNA]</scope>
    <source>
        <strain evidence="2">Okayama-7 / 130 / ATCC MYA-4618 / FGSC 9003</strain>
    </source>
</reference>
<keyword evidence="2" id="KW-1185">Reference proteome</keyword>
<name>A8NDP5_COPC7</name>
<protein>
    <submittedName>
        <fullName evidence="1">Uncharacterized protein</fullName>
    </submittedName>
</protein>
<comment type="caution">
    <text evidence="1">The sequence shown here is derived from an EMBL/GenBank/DDBJ whole genome shotgun (WGS) entry which is preliminary data.</text>
</comment>
<accession>A8NDP5</accession>
<sequence length="237" mass="26806">MLDTTDIDHIDIDFTDREETNSAFQLEGFFELWEEWAQALRDEDNDQKEGCGNPDCGDTPPCDPLLDDMACGLCALQGPEAYDQCGFFKQYMAYHLQHDAGMPITSIPGFLEQFQTFKTTLLGDRPPSASRAGVNGDMWICLWKARDLMPNIRRFAYTLPAVRAANEMESTLEAARKINAVITAEAVRSRRRWIRLSRILNRALNKLEDPALSASRKVARTRDILNESRTAGLLFVP</sequence>
<dbReference type="HOGENOM" id="CLU_1170590_0_0_1"/>
<evidence type="ECO:0000313" key="1">
    <source>
        <dbReference type="EMBL" id="EAU88975.2"/>
    </source>
</evidence>
<dbReference type="KEGG" id="cci:CC1G_10671"/>
<dbReference type="VEuPathDB" id="FungiDB:CC1G_10671"/>
<dbReference type="GeneID" id="6009311"/>
<evidence type="ECO:0000313" key="2">
    <source>
        <dbReference type="Proteomes" id="UP000001861"/>
    </source>
</evidence>
<dbReference type="EMBL" id="AACS02000002">
    <property type="protein sequence ID" value="EAU88975.2"/>
    <property type="molecule type" value="Genomic_DNA"/>
</dbReference>
<organism evidence="1 2">
    <name type="scientific">Coprinopsis cinerea (strain Okayama-7 / 130 / ATCC MYA-4618 / FGSC 9003)</name>
    <name type="common">Inky cap fungus</name>
    <name type="synonym">Hormographiella aspergillata</name>
    <dbReference type="NCBI Taxonomy" id="240176"/>
    <lineage>
        <taxon>Eukaryota</taxon>
        <taxon>Fungi</taxon>
        <taxon>Dikarya</taxon>
        <taxon>Basidiomycota</taxon>
        <taxon>Agaricomycotina</taxon>
        <taxon>Agaricomycetes</taxon>
        <taxon>Agaricomycetidae</taxon>
        <taxon>Agaricales</taxon>
        <taxon>Agaricineae</taxon>
        <taxon>Psathyrellaceae</taxon>
        <taxon>Coprinopsis</taxon>
    </lineage>
</organism>
<proteinExistence type="predicted"/>
<dbReference type="InParanoid" id="A8NDP5"/>
<gene>
    <name evidence="1" type="ORF">CC1G_10671</name>
</gene>
<dbReference type="RefSeq" id="XP_001832822.2">
    <property type="nucleotide sequence ID" value="XM_001832770.2"/>
</dbReference>